<dbReference type="InterPro" id="IPR020841">
    <property type="entry name" value="PKS_Beta-ketoAc_synthase_dom"/>
</dbReference>
<evidence type="ECO:0000256" key="1">
    <source>
        <dbReference type="ARBA" id="ARBA00008467"/>
    </source>
</evidence>
<keyword evidence="6" id="KW-1185">Reference proteome</keyword>
<dbReference type="InterPro" id="IPR016039">
    <property type="entry name" value="Thiolase-like"/>
</dbReference>
<dbReference type="PANTHER" id="PTHR11712">
    <property type="entry name" value="POLYKETIDE SYNTHASE-RELATED"/>
    <property type="match status" value="1"/>
</dbReference>
<evidence type="ECO:0000256" key="3">
    <source>
        <dbReference type="RuleBase" id="RU003694"/>
    </source>
</evidence>
<gene>
    <name evidence="5" type="ORF">SAMN04488082_11136</name>
</gene>
<organism evidence="5 6">
    <name type="scientific">Desulfomicrobium apsheronum</name>
    <dbReference type="NCBI Taxonomy" id="52560"/>
    <lineage>
        <taxon>Bacteria</taxon>
        <taxon>Pseudomonadati</taxon>
        <taxon>Thermodesulfobacteriota</taxon>
        <taxon>Desulfovibrionia</taxon>
        <taxon>Desulfovibrionales</taxon>
        <taxon>Desulfomicrobiaceae</taxon>
        <taxon>Desulfomicrobium</taxon>
    </lineage>
</organism>
<dbReference type="PROSITE" id="PS00606">
    <property type="entry name" value="KS3_1"/>
    <property type="match status" value="1"/>
</dbReference>
<dbReference type="Pfam" id="PF00109">
    <property type="entry name" value="ketoacyl-synt"/>
    <property type="match status" value="1"/>
</dbReference>
<dbReference type="PANTHER" id="PTHR11712:SF325">
    <property type="entry name" value="3-OXOACYL-(ACYL-CARRIER-PROTEIN) SYNTHASE II FABF"/>
    <property type="match status" value="1"/>
</dbReference>
<proteinExistence type="inferred from homology"/>
<dbReference type="STRING" id="52560.SAMN04488082_11136"/>
<dbReference type="AlphaFoldDB" id="A0A1I3VSW2"/>
<evidence type="ECO:0000313" key="6">
    <source>
        <dbReference type="Proteomes" id="UP000198635"/>
    </source>
</evidence>
<dbReference type="InterPro" id="IPR014031">
    <property type="entry name" value="Ketoacyl_synth_C"/>
</dbReference>
<keyword evidence="2 3" id="KW-0808">Transferase</keyword>
<dbReference type="SUPFAM" id="SSF53901">
    <property type="entry name" value="Thiolase-like"/>
    <property type="match status" value="2"/>
</dbReference>
<dbReference type="RefSeq" id="WP_092375534.1">
    <property type="nucleotide sequence ID" value="NZ_FORX01000011.1"/>
</dbReference>
<dbReference type="GO" id="GO:0005829">
    <property type="term" value="C:cytosol"/>
    <property type="evidence" value="ECO:0007669"/>
    <property type="project" value="TreeGrafter"/>
</dbReference>
<dbReference type="InterPro" id="IPR014030">
    <property type="entry name" value="Ketoacyl_synth_N"/>
</dbReference>
<dbReference type="EMBL" id="FORX01000011">
    <property type="protein sequence ID" value="SFJ98494.1"/>
    <property type="molecule type" value="Genomic_DNA"/>
</dbReference>
<dbReference type="InterPro" id="IPR000794">
    <property type="entry name" value="Beta-ketoacyl_synthase"/>
</dbReference>
<dbReference type="CDD" id="cd00834">
    <property type="entry name" value="KAS_I_II"/>
    <property type="match status" value="1"/>
</dbReference>
<accession>A0A1I3VSW2</accession>
<reference evidence="6" key="1">
    <citation type="submission" date="2016-10" db="EMBL/GenBank/DDBJ databases">
        <authorList>
            <person name="Varghese N."/>
            <person name="Submissions S."/>
        </authorList>
    </citation>
    <scope>NUCLEOTIDE SEQUENCE [LARGE SCALE GENOMIC DNA]</scope>
    <source>
        <strain evidence="6">DSM 5918</strain>
    </source>
</reference>
<sequence>MQLRRVVITGLGAVSPFGQGAERLFQALVDGESAIRYSAELEKIQGLGPHVAGLVQGMDIKDIPRKIRRTMSPMSVYALLASQEALDQAHVDQDLRTGGRLGIALGSTVGSVDVMEEFFDNFLKDRSIEGIKSMLFFKIMGHSCAANVAQTLGIAGRTLAPTAACATGCQAVGLGYEAIALGKQDLMLCGGADEFHPLTAATFDIIQAASTQYNDRPQCTPRPFDRDRDGIVCSEGAGLLLLESLDSAHARGANILAEISGFASTSDTSSIANPDPEPVRRCMELALAEAGLNAAEIDYVNAHATGTVQGDEAESRAIGDLFGTHTPVSSLKGHMGHAMAASGALELIACVKMLGTGQVIPTRNLDNPAVECSAVALPRKIENKVLQTIIKNNFALGGVNCAIVLRRFFE</sequence>
<evidence type="ECO:0000313" key="5">
    <source>
        <dbReference type="EMBL" id="SFJ98494.1"/>
    </source>
</evidence>
<dbReference type="OrthoDB" id="9808669at2"/>
<dbReference type="PROSITE" id="PS52004">
    <property type="entry name" value="KS3_2"/>
    <property type="match status" value="1"/>
</dbReference>
<comment type="similarity">
    <text evidence="1 3">Belongs to the thiolase-like superfamily. Beta-ketoacyl-ACP synthases family.</text>
</comment>
<dbReference type="GO" id="GO:0004315">
    <property type="term" value="F:3-oxoacyl-[acyl-carrier-protein] synthase activity"/>
    <property type="evidence" value="ECO:0007669"/>
    <property type="project" value="InterPro"/>
</dbReference>
<dbReference type="Pfam" id="PF02801">
    <property type="entry name" value="Ketoacyl-synt_C"/>
    <property type="match status" value="1"/>
</dbReference>
<evidence type="ECO:0000256" key="2">
    <source>
        <dbReference type="ARBA" id="ARBA00022679"/>
    </source>
</evidence>
<dbReference type="InterPro" id="IPR018201">
    <property type="entry name" value="Ketoacyl_synth_AS"/>
</dbReference>
<dbReference type="Gene3D" id="3.40.47.10">
    <property type="match status" value="1"/>
</dbReference>
<dbReference type="Proteomes" id="UP000198635">
    <property type="component" value="Unassembled WGS sequence"/>
</dbReference>
<evidence type="ECO:0000259" key="4">
    <source>
        <dbReference type="PROSITE" id="PS52004"/>
    </source>
</evidence>
<feature type="domain" description="Ketosynthase family 3 (KS3)" evidence="4">
    <location>
        <begin position="3"/>
        <end position="407"/>
    </location>
</feature>
<dbReference type="SMART" id="SM00825">
    <property type="entry name" value="PKS_KS"/>
    <property type="match status" value="1"/>
</dbReference>
<name>A0A1I3VSW2_9BACT</name>
<protein>
    <submittedName>
        <fullName evidence="5">3-oxoacyl-[acyl-carrier-protein] synthase II</fullName>
    </submittedName>
</protein>
<dbReference type="GO" id="GO:0006633">
    <property type="term" value="P:fatty acid biosynthetic process"/>
    <property type="evidence" value="ECO:0007669"/>
    <property type="project" value="InterPro"/>
</dbReference>